<keyword evidence="7" id="KW-1185">Reference proteome</keyword>
<feature type="domain" description="HTH gntR-type" evidence="5">
    <location>
        <begin position="115"/>
        <end position="183"/>
    </location>
</feature>
<keyword evidence="2" id="KW-0238">DNA-binding</keyword>
<evidence type="ECO:0000313" key="7">
    <source>
        <dbReference type="Proteomes" id="UP000031838"/>
    </source>
</evidence>
<gene>
    <name evidence="6" type="ORF">BGL_2c18210</name>
</gene>
<dbReference type="InterPro" id="IPR036390">
    <property type="entry name" value="WH_DNA-bd_sf"/>
</dbReference>
<dbReference type="HOGENOM" id="CLU_063236_3_0_4"/>
<sequence length="348" mass="38091">MRVTRSDALKQGGGLSGHARRDREAGPDTGPGAPGGREPSLAPECRSATGQSQTVSYVLYKTDVLREKSGRKSLLCVEMRAMTSNQANAANPNAPGQGPAGGEVTPAASPSPTFSPLYQQIKALITQGLESGEWKPGEIIPSEVELAARYKVSQGTVRKAIDELAADNLLVRRQGKGTFVATHSEERAQFRFLRLLAEDGVEHPHVSRLLECRRTRAPAEIARQLDLKPADPVVQVRRLLEFDGVATVLDEIWLPGAMFRGLTFERLSDYKGPLYAMFESEFGTRMIRATEKVRAIAAEPAVAVLLGVADGFPLLSVERVSYTYGDRPVEVRRGWYVTTGYYYQNDLS</sequence>
<reference evidence="7" key="1">
    <citation type="submission" date="2011-03" db="EMBL/GenBank/DDBJ databases">
        <authorList>
            <person name="Voget S."/>
            <person name="Streit W.R."/>
            <person name="Jaeger K.E."/>
            <person name="Daniel R."/>
        </authorList>
    </citation>
    <scope>NUCLEOTIDE SEQUENCE [LARGE SCALE GENOMIC DNA]</scope>
    <source>
        <strain evidence="7">PG1</strain>
    </source>
</reference>
<evidence type="ECO:0000256" key="4">
    <source>
        <dbReference type="SAM" id="MobiDB-lite"/>
    </source>
</evidence>
<evidence type="ECO:0000259" key="5">
    <source>
        <dbReference type="PROSITE" id="PS50949"/>
    </source>
</evidence>
<dbReference type="Gene3D" id="3.40.1410.10">
    <property type="entry name" value="Chorismate lyase-like"/>
    <property type="match status" value="1"/>
</dbReference>
<reference evidence="6 7" key="2">
    <citation type="journal article" date="2016" name="Appl. Microbiol. Biotechnol.">
        <title>Mutations improving production and secretion of extracellular lipase by Burkholderia glumae PG1.</title>
        <authorList>
            <person name="Knapp A."/>
            <person name="Voget S."/>
            <person name="Gao R."/>
            <person name="Zaburannyi N."/>
            <person name="Krysciak D."/>
            <person name="Breuer M."/>
            <person name="Hauer B."/>
            <person name="Streit W.R."/>
            <person name="Muller R."/>
            <person name="Daniel R."/>
            <person name="Jaeger K.E."/>
        </authorList>
    </citation>
    <scope>NUCLEOTIDE SEQUENCE [LARGE SCALE GENOMIC DNA]</scope>
    <source>
        <strain evidence="6 7">PG1</strain>
    </source>
</reference>
<dbReference type="InterPro" id="IPR050679">
    <property type="entry name" value="Bact_HTH_transcr_reg"/>
</dbReference>
<dbReference type="GO" id="GO:0003700">
    <property type="term" value="F:DNA-binding transcription factor activity"/>
    <property type="evidence" value="ECO:0007669"/>
    <property type="project" value="InterPro"/>
</dbReference>
<dbReference type="Pfam" id="PF07702">
    <property type="entry name" value="UTRA"/>
    <property type="match status" value="1"/>
</dbReference>
<dbReference type="SMART" id="SM00345">
    <property type="entry name" value="HTH_GNTR"/>
    <property type="match status" value="1"/>
</dbReference>
<dbReference type="GO" id="GO:0003677">
    <property type="term" value="F:DNA binding"/>
    <property type="evidence" value="ECO:0007669"/>
    <property type="project" value="UniProtKB-KW"/>
</dbReference>
<dbReference type="InterPro" id="IPR036388">
    <property type="entry name" value="WH-like_DNA-bd_sf"/>
</dbReference>
<evidence type="ECO:0000313" key="6">
    <source>
        <dbReference type="EMBL" id="AJK49887.1"/>
    </source>
</evidence>
<feature type="region of interest" description="Disordered" evidence="4">
    <location>
        <begin position="87"/>
        <end position="111"/>
    </location>
</feature>
<dbReference type="PANTHER" id="PTHR44846:SF1">
    <property type="entry name" value="MANNOSYL-D-GLYCERATE TRANSPORT_METABOLISM SYSTEM REPRESSOR MNGR-RELATED"/>
    <property type="match status" value="1"/>
</dbReference>
<name>A0A0B6RX28_BURPL</name>
<keyword evidence="3" id="KW-0804">Transcription</keyword>
<evidence type="ECO:0000256" key="2">
    <source>
        <dbReference type="ARBA" id="ARBA00023125"/>
    </source>
</evidence>
<evidence type="ECO:0000256" key="3">
    <source>
        <dbReference type="ARBA" id="ARBA00023163"/>
    </source>
</evidence>
<organism evidence="6 7">
    <name type="scientific">Burkholderia plantarii</name>
    <dbReference type="NCBI Taxonomy" id="41899"/>
    <lineage>
        <taxon>Bacteria</taxon>
        <taxon>Pseudomonadati</taxon>
        <taxon>Pseudomonadota</taxon>
        <taxon>Betaproteobacteria</taxon>
        <taxon>Burkholderiales</taxon>
        <taxon>Burkholderiaceae</taxon>
        <taxon>Burkholderia</taxon>
    </lineage>
</organism>
<dbReference type="CDD" id="cd07377">
    <property type="entry name" value="WHTH_GntR"/>
    <property type="match status" value="1"/>
</dbReference>
<proteinExistence type="predicted"/>
<dbReference type="InterPro" id="IPR000524">
    <property type="entry name" value="Tscrpt_reg_HTH_GntR"/>
</dbReference>
<dbReference type="GO" id="GO:0045892">
    <property type="term" value="P:negative regulation of DNA-templated transcription"/>
    <property type="evidence" value="ECO:0007669"/>
    <property type="project" value="TreeGrafter"/>
</dbReference>
<dbReference type="Gene3D" id="1.10.10.10">
    <property type="entry name" value="Winged helix-like DNA-binding domain superfamily/Winged helix DNA-binding domain"/>
    <property type="match status" value="1"/>
</dbReference>
<dbReference type="SUPFAM" id="SSF64288">
    <property type="entry name" value="Chorismate lyase-like"/>
    <property type="match status" value="1"/>
</dbReference>
<evidence type="ECO:0000256" key="1">
    <source>
        <dbReference type="ARBA" id="ARBA00023015"/>
    </source>
</evidence>
<dbReference type="PANTHER" id="PTHR44846">
    <property type="entry name" value="MANNOSYL-D-GLYCERATE TRANSPORT/METABOLISM SYSTEM REPRESSOR MNGR-RELATED"/>
    <property type="match status" value="1"/>
</dbReference>
<accession>A0A0B6RX28</accession>
<dbReference type="SUPFAM" id="SSF46785">
    <property type="entry name" value="Winged helix' DNA-binding domain"/>
    <property type="match status" value="1"/>
</dbReference>
<dbReference type="FunFam" id="1.10.10.10:FF:000079">
    <property type="entry name" value="GntR family transcriptional regulator"/>
    <property type="match status" value="1"/>
</dbReference>
<dbReference type="SMART" id="SM00866">
    <property type="entry name" value="UTRA"/>
    <property type="match status" value="1"/>
</dbReference>
<protein>
    <submittedName>
        <fullName evidence="6">Transcriptional regulator GntR family</fullName>
    </submittedName>
</protein>
<feature type="compositionally biased region" description="Low complexity" evidence="4">
    <location>
        <begin position="87"/>
        <end position="97"/>
    </location>
</feature>
<dbReference type="Pfam" id="PF00392">
    <property type="entry name" value="GntR"/>
    <property type="match status" value="1"/>
</dbReference>
<dbReference type="PROSITE" id="PS50949">
    <property type="entry name" value="HTH_GNTR"/>
    <property type="match status" value="1"/>
</dbReference>
<dbReference type="InterPro" id="IPR011663">
    <property type="entry name" value="UTRA"/>
</dbReference>
<dbReference type="KEGG" id="bgp:BGL_2c18210"/>
<dbReference type="PRINTS" id="PR00035">
    <property type="entry name" value="HTHGNTR"/>
</dbReference>
<dbReference type="InterPro" id="IPR028978">
    <property type="entry name" value="Chorismate_lyase_/UTRA_dom_sf"/>
</dbReference>
<dbReference type="EMBL" id="CP002581">
    <property type="protein sequence ID" value="AJK49887.1"/>
    <property type="molecule type" value="Genomic_DNA"/>
</dbReference>
<keyword evidence="1" id="KW-0805">Transcription regulation</keyword>
<dbReference type="Proteomes" id="UP000031838">
    <property type="component" value="Chromosome 2"/>
</dbReference>
<dbReference type="AlphaFoldDB" id="A0A0B6RX28"/>
<feature type="region of interest" description="Disordered" evidence="4">
    <location>
        <begin position="1"/>
        <end position="49"/>
    </location>
</feature>